<dbReference type="PANTHER" id="PTHR18763:SF0">
    <property type="entry name" value="WD REPEAT-CONTAINING PROTEIN 18"/>
    <property type="match status" value="1"/>
</dbReference>
<evidence type="ECO:0000256" key="2">
    <source>
        <dbReference type="ARBA" id="ARBA00022737"/>
    </source>
</evidence>
<feature type="repeat" description="WD" evidence="3">
    <location>
        <begin position="63"/>
        <end position="94"/>
    </location>
</feature>
<dbReference type="SUPFAM" id="SSF50978">
    <property type="entry name" value="WD40 repeat-like"/>
    <property type="match status" value="1"/>
</dbReference>
<dbReference type="InterPro" id="IPR045227">
    <property type="entry name" value="WDR18/Ipi3/RID3"/>
</dbReference>
<dbReference type="InterPro" id="IPR019775">
    <property type="entry name" value="WD40_repeat_CS"/>
</dbReference>
<keyword evidence="2" id="KW-0677">Repeat</keyword>
<dbReference type="InterPro" id="IPR015943">
    <property type="entry name" value="WD40/YVTN_repeat-like_dom_sf"/>
</dbReference>
<dbReference type="SMART" id="SM00320">
    <property type="entry name" value="WD40"/>
    <property type="match status" value="5"/>
</dbReference>
<gene>
    <name evidence="4" type="primary">MTM0210</name>
</gene>
<organism evidence="4">
    <name type="scientific">Volvox carteri f. nagariensis</name>
    <dbReference type="NCBI Taxonomy" id="3068"/>
    <lineage>
        <taxon>Eukaryota</taxon>
        <taxon>Viridiplantae</taxon>
        <taxon>Chlorophyta</taxon>
        <taxon>core chlorophytes</taxon>
        <taxon>Chlorophyceae</taxon>
        <taxon>CS clade</taxon>
        <taxon>Chlamydomonadales</taxon>
        <taxon>Volvocaceae</taxon>
        <taxon>Volvox</taxon>
    </lineage>
</organism>
<dbReference type="PRINTS" id="PR00320">
    <property type="entry name" value="GPROTEINBRPT"/>
</dbReference>
<dbReference type="AlphaFoldDB" id="D9CJ51"/>
<keyword evidence="1 3" id="KW-0853">WD repeat</keyword>
<evidence type="ECO:0000313" key="4">
    <source>
        <dbReference type="EMBL" id="ADI46911.1"/>
    </source>
</evidence>
<dbReference type="Pfam" id="PF00400">
    <property type="entry name" value="WD40"/>
    <property type="match status" value="3"/>
</dbReference>
<dbReference type="InterPro" id="IPR020472">
    <property type="entry name" value="WD40_PAC1"/>
</dbReference>
<dbReference type="PROSITE" id="PS00678">
    <property type="entry name" value="WD_REPEATS_1"/>
    <property type="match status" value="1"/>
</dbReference>
<dbReference type="GO" id="GO:0006261">
    <property type="term" value="P:DNA-templated DNA replication"/>
    <property type="evidence" value="ECO:0007669"/>
    <property type="project" value="TreeGrafter"/>
</dbReference>
<dbReference type="PROSITE" id="PS50082">
    <property type="entry name" value="WD_REPEATS_2"/>
    <property type="match status" value="3"/>
</dbReference>
<dbReference type="GO" id="GO:0005656">
    <property type="term" value="C:nuclear pre-replicative complex"/>
    <property type="evidence" value="ECO:0007669"/>
    <property type="project" value="TreeGrafter"/>
</dbReference>
<name>D9CJ51_VOLCA</name>
<reference evidence="4" key="1">
    <citation type="journal article" date="2010" name="Science">
        <title>Evolution of an expanded sex-determining locus in Volvox.</title>
        <authorList>
            <person name="Ferris P."/>
            <person name="Olson B.J."/>
            <person name="De Hoff P.L."/>
            <person name="Douglass S."/>
            <person name="Casero D."/>
            <person name="Prochnik S."/>
            <person name="Geng S."/>
            <person name="Rai R."/>
            <person name="Grimwood J."/>
            <person name="Schmutz J."/>
            <person name="Nishii I."/>
            <person name="Hamaji T."/>
            <person name="Nozaki H."/>
            <person name="Pellegrini M."/>
            <person name="Umen J.G."/>
        </authorList>
    </citation>
    <scope>NUCLEOTIDE SEQUENCE</scope>
    <source>
        <strain evidence="4">Adam</strain>
    </source>
</reference>
<feature type="repeat" description="WD" evidence="3">
    <location>
        <begin position="246"/>
        <end position="277"/>
    </location>
</feature>
<dbReference type="InterPro" id="IPR001680">
    <property type="entry name" value="WD40_rpt"/>
</dbReference>
<feature type="repeat" description="WD" evidence="3">
    <location>
        <begin position="25"/>
        <end position="62"/>
    </location>
</feature>
<dbReference type="PANTHER" id="PTHR18763">
    <property type="entry name" value="WD-REPEAT PROTEIN 18"/>
    <property type="match status" value="1"/>
</dbReference>
<protein>
    <submittedName>
        <fullName evidence="4">MTM0210</fullName>
    </submittedName>
</protein>
<proteinExistence type="predicted"/>
<evidence type="ECO:0000256" key="1">
    <source>
        <dbReference type="ARBA" id="ARBA00022574"/>
    </source>
</evidence>
<dbReference type="InterPro" id="IPR036322">
    <property type="entry name" value="WD40_repeat_dom_sf"/>
</dbReference>
<accession>D9CJ51</accession>
<evidence type="ECO:0000256" key="3">
    <source>
        <dbReference type="PROSITE-ProRule" id="PRU00221"/>
    </source>
</evidence>
<sequence>MIADFQRNGHSHALQTRAHNHALLTEAVSVLTSTADGQYLAGGSSRGTLYVWELSSGRLLSSWPAHIKGVTALLFVGSNQLLLSGGEDTMLHAWLLADLLDPLLGLDQAGHVEANPKPLHTWCDHTMQVTALAAGIGEASTVLVSASLDRTVKLRRLADGCQLCSLVLPAAINDIALDAGEETLYAAGLDGVVYAISLGVDSGGAMPCVGHDFKMQAGAGYDVLAGHSRPVTCLALTSCNLAPGRVGLETNADILVSGSEDGTVRIWDLLSRQTVQVVATAGRASIKSIKLLPLPMLGAVSANGRYTSSHGILSAVSLSKYAGAHFTVVSMWDFDYLPFSASGI</sequence>
<dbReference type="GO" id="GO:0006364">
    <property type="term" value="P:rRNA processing"/>
    <property type="evidence" value="ECO:0007669"/>
    <property type="project" value="TreeGrafter"/>
</dbReference>
<dbReference type="GO" id="GO:0120330">
    <property type="term" value="C:rixosome complex"/>
    <property type="evidence" value="ECO:0007669"/>
    <property type="project" value="TreeGrafter"/>
</dbReference>
<dbReference type="EMBL" id="GU784916">
    <property type="protein sequence ID" value="ADI46911.1"/>
    <property type="molecule type" value="Genomic_DNA"/>
</dbReference>
<dbReference type="Gene3D" id="2.130.10.10">
    <property type="entry name" value="YVTN repeat-like/Quinoprotein amine dehydrogenase"/>
    <property type="match status" value="2"/>
</dbReference>